<reference evidence="2 3" key="1">
    <citation type="journal article" date="2018" name="Elife">
        <title>Discovery and characterization of a prevalent human gut bacterial enzyme sufficient for the inactivation of a family of plant toxins.</title>
        <authorList>
            <person name="Koppel N."/>
            <person name="Bisanz J.E."/>
            <person name="Pandelia M.E."/>
            <person name="Turnbaugh P.J."/>
            <person name="Balskus E.P."/>
        </authorList>
    </citation>
    <scope>NUCLEOTIDE SEQUENCE [LARGE SCALE GENOMIC DNA]</scope>
    <source>
        <strain evidence="2 3">W1 BHI 6</strain>
    </source>
</reference>
<evidence type="ECO:0000313" key="2">
    <source>
        <dbReference type="EMBL" id="RDB72254.1"/>
    </source>
</evidence>
<name>A0A369MJF4_EGGLN</name>
<sequence>MEAEVKRRKRRVVLVALAACLVVAGIGGTLAWFSAQSSLTNTFKVGNITDPTTKPDKPSENLPSDTTKVSGNIYEPSWVDQSAIAPGASVAKDPYVGIGKDSESAYVYVYVKNNLPEGAYFTIEQGWEAVEATLVSGSQDQYTGGLFAYASNYQNGAGLTELKPTGTPAADAWTKTPLFKSIMTSDTFVANDTNKTVEVYAYVAAKSNNSESTTDLDAAAKAWAAEIKMKQ</sequence>
<accession>A0A369MJF4</accession>
<dbReference type="EMBL" id="PPTU01000004">
    <property type="protein sequence ID" value="RDB72254.1"/>
    <property type="molecule type" value="Genomic_DNA"/>
</dbReference>
<dbReference type="AlphaFoldDB" id="A0A369MJF4"/>
<dbReference type="NCBIfam" id="TIGR04088">
    <property type="entry name" value="cognate_SipW"/>
    <property type="match status" value="1"/>
</dbReference>
<dbReference type="RefSeq" id="WP_114533170.1">
    <property type="nucleotide sequence ID" value="NZ_CP089333.1"/>
</dbReference>
<organism evidence="2 3">
    <name type="scientific">Eggerthella lenta</name>
    <name type="common">Eubacterium lentum</name>
    <dbReference type="NCBI Taxonomy" id="84112"/>
    <lineage>
        <taxon>Bacteria</taxon>
        <taxon>Bacillati</taxon>
        <taxon>Actinomycetota</taxon>
        <taxon>Coriobacteriia</taxon>
        <taxon>Eggerthellales</taxon>
        <taxon>Eggerthellaceae</taxon>
        <taxon>Eggerthella</taxon>
    </lineage>
</organism>
<evidence type="ECO:0000313" key="3">
    <source>
        <dbReference type="Proteomes" id="UP000253970"/>
    </source>
</evidence>
<dbReference type="Proteomes" id="UP000253970">
    <property type="component" value="Unassembled WGS sequence"/>
</dbReference>
<comment type="caution">
    <text evidence="2">The sequence shown here is derived from an EMBL/GenBank/DDBJ whole genome shotgun (WGS) entry which is preliminary data.</text>
</comment>
<evidence type="ECO:0008006" key="4">
    <source>
        <dbReference type="Google" id="ProtNLM"/>
    </source>
</evidence>
<dbReference type="InterPro" id="IPR023833">
    <property type="entry name" value="Signal_pept_SipW-depend-type"/>
</dbReference>
<evidence type="ECO:0000256" key="1">
    <source>
        <dbReference type="SAM" id="MobiDB-lite"/>
    </source>
</evidence>
<feature type="region of interest" description="Disordered" evidence="1">
    <location>
        <begin position="50"/>
        <end position="69"/>
    </location>
</feature>
<proteinExistence type="predicted"/>
<gene>
    <name evidence="2" type="ORF">C1875_04220</name>
</gene>
<protein>
    <recommendedName>
        <fullName evidence="4">SipW-cognate class signal peptide</fullName>
    </recommendedName>
</protein>